<dbReference type="AlphaFoldDB" id="A0A1M5RR71"/>
<proteinExistence type="predicted"/>
<gene>
    <name evidence="1" type="ORF">SAMN05444169_6713</name>
</gene>
<organism evidence="1 2">
    <name type="scientific">Bradyrhizobium erythrophlei</name>
    <dbReference type="NCBI Taxonomy" id="1437360"/>
    <lineage>
        <taxon>Bacteria</taxon>
        <taxon>Pseudomonadati</taxon>
        <taxon>Pseudomonadota</taxon>
        <taxon>Alphaproteobacteria</taxon>
        <taxon>Hyphomicrobiales</taxon>
        <taxon>Nitrobacteraceae</taxon>
        <taxon>Bradyrhizobium</taxon>
    </lineage>
</organism>
<accession>A0A1M5RR71</accession>
<reference evidence="1 2" key="1">
    <citation type="submission" date="2016-11" db="EMBL/GenBank/DDBJ databases">
        <authorList>
            <person name="Jaros S."/>
            <person name="Januszkiewicz K."/>
            <person name="Wedrychowicz H."/>
        </authorList>
    </citation>
    <scope>NUCLEOTIDE SEQUENCE [LARGE SCALE GENOMIC DNA]</scope>
    <source>
        <strain evidence="1 2">GAS242</strain>
    </source>
</reference>
<dbReference type="Proteomes" id="UP000190675">
    <property type="component" value="Chromosome I"/>
</dbReference>
<evidence type="ECO:0000313" key="1">
    <source>
        <dbReference type="EMBL" id="SHH28754.1"/>
    </source>
</evidence>
<sequence length="59" mass="6462">MAVWIMPRLQCLLCKEFTLSRAELATDAGSAATPANDCRDNVLRTRERAHALNYGGAIV</sequence>
<dbReference type="EMBL" id="LT670818">
    <property type="protein sequence ID" value="SHH28754.1"/>
    <property type="molecule type" value="Genomic_DNA"/>
</dbReference>
<protein>
    <submittedName>
        <fullName evidence="1">Uncharacterized protein</fullName>
    </submittedName>
</protein>
<evidence type="ECO:0000313" key="2">
    <source>
        <dbReference type="Proteomes" id="UP000190675"/>
    </source>
</evidence>
<name>A0A1M5RR71_9BRAD</name>